<dbReference type="Pfam" id="PF00190">
    <property type="entry name" value="Cupin_1"/>
    <property type="match status" value="1"/>
</dbReference>
<dbReference type="OrthoDB" id="2589563at2759"/>
<keyword evidence="3" id="KW-1185">Reference proteome</keyword>
<evidence type="ECO:0000313" key="3">
    <source>
        <dbReference type="Proteomes" id="UP000070501"/>
    </source>
</evidence>
<gene>
    <name evidence="2" type="ORF">Micbo1qcDRAFT_177358</name>
</gene>
<dbReference type="PANTHER" id="PTHR36448">
    <property type="entry name" value="BLR7373 PROTEIN"/>
    <property type="match status" value="1"/>
</dbReference>
<dbReference type="InterPro" id="IPR047121">
    <property type="entry name" value="YjiB-like"/>
</dbReference>
<dbReference type="Gene3D" id="2.60.120.10">
    <property type="entry name" value="Jelly Rolls"/>
    <property type="match status" value="1"/>
</dbReference>
<dbReference type="InterPro" id="IPR011051">
    <property type="entry name" value="RmlC_Cupin_sf"/>
</dbReference>
<dbReference type="PIRSF" id="PIRSF019307">
    <property type="entry name" value="UCP019307"/>
    <property type="match status" value="1"/>
</dbReference>
<name>A0A136IXB1_9PEZI</name>
<dbReference type="SUPFAM" id="SSF51182">
    <property type="entry name" value="RmlC-like cupins"/>
    <property type="match status" value="1"/>
</dbReference>
<protein>
    <submittedName>
        <fullName evidence="2">RmlC-like cupin domain-containing protein</fullName>
    </submittedName>
</protein>
<accession>A0A136IXB1</accession>
<evidence type="ECO:0000259" key="1">
    <source>
        <dbReference type="Pfam" id="PF00190"/>
    </source>
</evidence>
<dbReference type="Proteomes" id="UP000070501">
    <property type="component" value="Unassembled WGS sequence"/>
</dbReference>
<feature type="domain" description="Cupin type-1" evidence="1">
    <location>
        <begin position="75"/>
        <end position="123"/>
    </location>
</feature>
<dbReference type="InterPro" id="IPR014500">
    <property type="entry name" value="UCP019307_cupin"/>
</dbReference>
<organism evidence="2 3">
    <name type="scientific">Microdochium bolleyi</name>
    <dbReference type="NCBI Taxonomy" id="196109"/>
    <lineage>
        <taxon>Eukaryota</taxon>
        <taxon>Fungi</taxon>
        <taxon>Dikarya</taxon>
        <taxon>Ascomycota</taxon>
        <taxon>Pezizomycotina</taxon>
        <taxon>Sordariomycetes</taxon>
        <taxon>Xylariomycetidae</taxon>
        <taxon>Xylariales</taxon>
        <taxon>Microdochiaceae</taxon>
        <taxon>Microdochium</taxon>
    </lineage>
</organism>
<dbReference type="CDD" id="cd02219">
    <property type="entry name" value="cupin_YjlB-like"/>
    <property type="match status" value="1"/>
</dbReference>
<dbReference type="EMBL" id="KQ964255">
    <property type="protein sequence ID" value="KXJ89521.1"/>
    <property type="molecule type" value="Genomic_DNA"/>
</dbReference>
<dbReference type="InterPro" id="IPR006045">
    <property type="entry name" value="Cupin_1"/>
</dbReference>
<dbReference type="STRING" id="196109.A0A136IXB1"/>
<dbReference type="InParanoid" id="A0A136IXB1"/>
<dbReference type="AlphaFoldDB" id="A0A136IXB1"/>
<dbReference type="InterPro" id="IPR014710">
    <property type="entry name" value="RmlC-like_jellyroll"/>
</dbReference>
<reference evidence="3" key="1">
    <citation type="submission" date="2016-02" db="EMBL/GenBank/DDBJ databases">
        <title>Draft genome sequence of Microdochium bolleyi, a fungal endophyte of beachgrass.</title>
        <authorList>
            <consortium name="DOE Joint Genome Institute"/>
            <person name="David A.S."/>
            <person name="May G."/>
            <person name="Haridas S."/>
            <person name="Lim J."/>
            <person name="Wang M."/>
            <person name="Labutti K."/>
            <person name="Lipzen A."/>
            <person name="Barry K."/>
            <person name="Grigoriev I.V."/>
        </authorList>
    </citation>
    <scope>NUCLEOTIDE SEQUENCE [LARGE SCALE GENOMIC DNA]</scope>
    <source>
        <strain evidence="3">J235TASD1</strain>
    </source>
</reference>
<sequence>MAALLLTPRAAVRVTKHHIPAHGLVPNTSIQHKPLLHYHGAFNRDTPSLAAAVEAHLASVGVVDPQWRYTMYATTHFHSTTHEVLVVSRGSARLCFGGEGNPGAYTPRVERGDVVVVPAGVGHRLVEDLAEGGGSGWESFEMVGSYPRGGRPWDMCYGKAGEEEKVEAIRDLGWFTRDPIYGDDGPATE</sequence>
<proteinExistence type="predicted"/>
<dbReference type="PANTHER" id="PTHR36448:SF3">
    <property type="entry name" value="CUPIN TYPE-2 DOMAIN-CONTAINING PROTEIN"/>
    <property type="match status" value="1"/>
</dbReference>
<evidence type="ECO:0000313" key="2">
    <source>
        <dbReference type="EMBL" id="KXJ89521.1"/>
    </source>
</evidence>